<comment type="caution">
    <text evidence="1">The sequence shown here is derived from an EMBL/GenBank/DDBJ whole genome shotgun (WGS) entry which is preliminary data.</text>
</comment>
<dbReference type="AlphaFoldDB" id="K0T386"/>
<name>K0T386_THAOC</name>
<protein>
    <submittedName>
        <fullName evidence="1">Uncharacterized protein</fullName>
    </submittedName>
</protein>
<feature type="non-terminal residue" evidence="1">
    <location>
        <position position="1"/>
    </location>
</feature>
<evidence type="ECO:0000313" key="2">
    <source>
        <dbReference type="Proteomes" id="UP000266841"/>
    </source>
</evidence>
<dbReference type="OrthoDB" id="523511at2759"/>
<dbReference type="EMBL" id="AGNL01012603">
    <property type="protein sequence ID" value="EJK67801.1"/>
    <property type="molecule type" value="Genomic_DNA"/>
</dbReference>
<proteinExistence type="predicted"/>
<organism evidence="1 2">
    <name type="scientific">Thalassiosira oceanica</name>
    <name type="common">Marine diatom</name>
    <dbReference type="NCBI Taxonomy" id="159749"/>
    <lineage>
        <taxon>Eukaryota</taxon>
        <taxon>Sar</taxon>
        <taxon>Stramenopiles</taxon>
        <taxon>Ochrophyta</taxon>
        <taxon>Bacillariophyta</taxon>
        <taxon>Coscinodiscophyceae</taxon>
        <taxon>Thalassiosirophycidae</taxon>
        <taxon>Thalassiosirales</taxon>
        <taxon>Thalassiosiraceae</taxon>
        <taxon>Thalassiosira</taxon>
    </lineage>
</organism>
<sequence>VSGTYGSVNEQICRVDFDEAWIAMGQDAPYETIDDVPDSYSKAIIRNIGRQLFIEAWSVFPISYLDDDLIVFDFELLGTRICARKQL</sequence>
<dbReference type="Proteomes" id="UP000266841">
    <property type="component" value="Unassembled WGS sequence"/>
</dbReference>
<keyword evidence="2" id="KW-1185">Reference proteome</keyword>
<accession>K0T386</accession>
<reference evidence="1 2" key="1">
    <citation type="journal article" date="2012" name="Genome Biol.">
        <title>Genome and low-iron response of an oceanic diatom adapted to chronic iron limitation.</title>
        <authorList>
            <person name="Lommer M."/>
            <person name="Specht M."/>
            <person name="Roy A.S."/>
            <person name="Kraemer L."/>
            <person name="Andreson R."/>
            <person name="Gutowska M.A."/>
            <person name="Wolf J."/>
            <person name="Bergner S.V."/>
            <person name="Schilhabel M.B."/>
            <person name="Klostermeier U.C."/>
            <person name="Beiko R.G."/>
            <person name="Rosenstiel P."/>
            <person name="Hippler M."/>
            <person name="Laroche J."/>
        </authorList>
    </citation>
    <scope>NUCLEOTIDE SEQUENCE [LARGE SCALE GENOMIC DNA]</scope>
    <source>
        <strain evidence="1 2">CCMP1005</strain>
    </source>
</reference>
<evidence type="ECO:0000313" key="1">
    <source>
        <dbReference type="EMBL" id="EJK67801.1"/>
    </source>
</evidence>
<gene>
    <name evidence="1" type="ORF">THAOC_11116</name>
</gene>
<dbReference type="OMA" id="MTSHARY"/>